<sequence length="60" mass="6263">MATQAVCAPVRAENYVRTGQAACLLVEDSTETVPSEHRKAFGPVRSKVLVPGSQGCCGGE</sequence>
<accession>A0ABQ2HSK7</accession>
<evidence type="ECO:0000313" key="1">
    <source>
        <dbReference type="EMBL" id="GGM90441.1"/>
    </source>
</evidence>
<protein>
    <submittedName>
        <fullName evidence="1">Uncharacterized protein</fullName>
    </submittedName>
</protein>
<reference evidence="2" key="1">
    <citation type="journal article" date="2019" name="Int. J. Syst. Evol. Microbiol.">
        <title>The Global Catalogue of Microorganisms (GCM) 10K type strain sequencing project: providing services to taxonomists for standard genome sequencing and annotation.</title>
        <authorList>
            <consortium name="The Broad Institute Genomics Platform"/>
            <consortium name="The Broad Institute Genome Sequencing Center for Infectious Disease"/>
            <person name="Wu L."/>
            <person name="Ma J."/>
        </authorList>
    </citation>
    <scope>NUCLEOTIDE SEQUENCE [LARGE SCALE GENOMIC DNA]</scope>
    <source>
        <strain evidence="2">CGMCC 4.7319</strain>
    </source>
</reference>
<keyword evidence="2" id="KW-1185">Reference proteome</keyword>
<evidence type="ECO:0000313" key="2">
    <source>
        <dbReference type="Proteomes" id="UP000597656"/>
    </source>
</evidence>
<dbReference type="Proteomes" id="UP000597656">
    <property type="component" value="Unassembled WGS sequence"/>
</dbReference>
<dbReference type="EMBL" id="BMNC01000003">
    <property type="protein sequence ID" value="GGM90441.1"/>
    <property type="molecule type" value="Genomic_DNA"/>
</dbReference>
<comment type="caution">
    <text evidence="1">The sequence shown here is derived from an EMBL/GenBank/DDBJ whole genome shotgun (WGS) entry which is preliminary data.</text>
</comment>
<name>A0ABQ2HSK7_9PSEU</name>
<organism evidence="1 2">
    <name type="scientific">Lentzea pudingi</name>
    <dbReference type="NCBI Taxonomy" id="1789439"/>
    <lineage>
        <taxon>Bacteria</taxon>
        <taxon>Bacillati</taxon>
        <taxon>Actinomycetota</taxon>
        <taxon>Actinomycetes</taxon>
        <taxon>Pseudonocardiales</taxon>
        <taxon>Pseudonocardiaceae</taxon>
        <taxon>Lentzea</taxon>
    </lineage>
</organism>
<gene>
    <name evidence="1" type="ORF">GCM10011609_29300</name>
</gene>
<proteinExistence type="predicted"/>